<evidence type="ECO:0000259" key="1">
    <source>
        <dbReference type="Pfam" id="PF01636"/>
    </source>
</evidence>
<dbReference type="GO" id="GO:0016740">
    <property type="term" value="F:transferase activity"/>
    <property type="evidence" value="ECO:0007669"/>
    <property type="project" value="UniProtKB-KW"/>
</dbReference>
<dbReference type="RefSeq" id="WP_239673066.1">
    <property type="nucleotide sequence ID" value="NZ_CP049742.1"/>
</dbReference>
<dbReference type="AlphaFoldDB" id="A0A7S8HEJ7"/>
<dbReference type="InterPro" id="IPR002575">
    <property type="entry name" value="Aminoglycoside_PTrfase"/>
</dbReference>
<reference evidence="2 3" key="1">
    <citation type="submission" date="2019-07" db="EMBL/GenBank/DDBJ databases">
        <title>Genome sequence of 2 isolates from Red Sea Mangroves.</title>
        <authorList>
            <person name="Sefrji F."/>
            <person name="Michoud G."/>
            <person name="Merlino G."/>
            <person name="Daffonchio D."/>
        </authorList>
    </citation>
    <scope>NUCLEOTIDE SEQUENCE [LARGE SCALE GENOMIC DNA]</scope>
    <source>
        <strain evidence="2 3">R1DC41</strain>
    </source>
</reference>
<sequence>MIQQILAQWQLDVTDIRGVEDSHSSTVYQCTLASGQQVFVKIPFSKVKFERELETYRLLEGRVPIPELLDVWDGNDDSPGAFLLSKVEGEPLVMGVDPRLAYQVGALHASLHSVTPRVNETIDNEFDKWAEFVDEKFYLFAEAVVQVLDEKTYRQSITLFEAWKKELPAPDGPAFLHMDFRPANILVNGDVVTGVIDFESVRFGSTEVDFTKIHRDFLSLDPMNTQEFRKGYESVRPMIELDVVLPFYQFTDAFNSMGWCVQRGLEKHRGFYEQNEGILRGLLAK</sequence>
<organism evidence="2 3">
    <name type="scientific">Mangrovibacillus cuniculi</name>
    <dbReference type="NCBI Taxonomy" id="2593652"/>
    <lineage>
        <taxon>Bacteria</taxon>
        <taxon>Bacillati</taxon>
        <taxon>Bacillota</taxon>
        <taxon>Bacilli</taxon>
        <taxon>Bacillales</taxon>
        <taxon>Bacillaceae</taxon>
        <taxon>Mangrovibacillus</taxon>
    </lineage>
</organism>
<dbReference type="KEGG" id="mcui:G8O30_00505"/>
<keyword evidence="2" id="KW-0808">Transferase</keyword>
<evidence type="ECO:0000313" key="3">
    <source>
        <dbReference type="Proteomes" id="UP000593626"/>
    </source>
</evidence>
<gene>
    <name evidence="2" type="ORF">G8O30_00505</name>
</gene>
<protein>
    <submittedName>
        <fullName evidence="2">Aminoglycoside phosphotransferase family protein</fullName>
    </submittedName>
</protein>
<evidence type="ECO:0000313" key="2">
    <source>
        <dbReference type="EMBL" id="QPC45561.1"/>
    </source>
</evidence>
<proteinExistence type="predicted"/>
<accession>A0A7S8HEJ7</accession>
<keyword evidence="3" id="KW-1185">Reference proteome</keyword>
<dbReference type="InterPro" id="IPR011009">
    <property type="entry name" value="Kinase-like_dom_sf"/>
</dbReference>
<dbReference type="Gene3D" id="3.90.1200.10">
    <property type="match status" value="1"/>
</dbReference>
<name>A0A7S8HEJ7_9BACI</name>
<dbReference type="Proteomes" id="UP000593626">
    <property type="component" value="Chromosome"/>
</dbReference>
<dbReference type="Pfam" id="PF01636">
    <property type="entry name" value="APH"/>
    <property type="match status" value="1"/>
</dbReference>
<feature type="domain" description="Aminoglycoside phosphotransferase" evidence="1">
    <location>
        <begin position="15"/>
        <end position="217"/>
    </location>
</feature>
<dbReference type="InterPro" id="IPR051678">
    <property type="entry name" value="AGP_Transferase"/>
</dbReference>
<dbReference type="PANTHER" id="PTHR21310">
    <property type="entry name" value="AMINOGLYCOSIDE PHOSPHOTRANSFERASE-RELATED-RELATED"/>
    <property type="match status" value="1"/>
</dbReference>
<dbReference type="PANTHER" id="PTHR21310:SF15">
    <property type="entry name" value="AMINOGLYCOSIDE PHOSPHOTRANSFERASE DOMAIN-CONTAINING PROTEIN"/>
    <property type="match status" value="1"/>
</dbReference>
<dbReference type="SUPFAM" id="SSF56112">
    <property type="entry name" value="Protein kinase-like (PK-like)"/>
    <property type="match status" value="1"/>
</dbReference>
<dbReference type="EMBL" id="CP049742">
    <property type="protein sequence ID" value="QPC45561.1"/>
    <property type="molecule type" value="Genomic_DNA"/>
</dbReference>